<keyword evidence="5" id="KW-0902">Two-component regulatory system</keyword>
<evidence type="ECO:0000313" key="9">
    <source>
        <dbReference type="EMBL" id="MCJ0765403.1"/>
    </source>
</evidence>
<evidence type="ECO:0000256" key="5">
    <source>
        <dbReference type="ARBA" id="ARBA00023012"/>
    </source>
</evidence>
<dbReference type="Proteomes" id="UP001139447">
    <property type="component" value="Unassembled WGS sequence"/>
</dbReference>
<evidence type="ECO:0000313" key="10">
    <source>
        <dbReference type="Proteomes" id="UP001139447"/>
    </source>
</evidence>
<feature type="transmembrane region" description="Helical" evidence="7">
    <location>
        <begin position="242"/>
        <end position="263"/>
    </location>
</feature>
<evidence type="ECO:0000256" key="4">
    <source>
        <dbReference type="ARBA" id="ARBA00022777"/>
    </source>
</evidence>
<gene>
    <name evidence="9" type="ORF">MMF98_19505</name>
</gene>
<dbReference type="Gene3D" id="3.30.565.10">
    <property type="entry name" value="Histidine kinase-like ATPase, C-terminal domain"/>
    <property type="match status" value="1"/>
</dbReference>
<feature type="region of interest" description="Disordered" evidence="6">
    <location>
        <begin position="565"/>
        <end position="584"/>
    </location>
</feature>
<dbReference type="EMBL" id="JALGBI010000003">
    <property type="protein sequence ID" value="MCJ0765403.1"/>
    <property type="molecule type" value="Genomic_DNA"/>
</dbReference>
<dbReference type="PROSITE" id="PS50109">
    <property type="entry name" value="HIS_KIN"/>
    <property type="match status" value="1"/>
</dbReference>
<reference evidence="9" key="1">
    <citation type="submission" date="2022-03" db="EMBL/GenBank/DDBJ databases">
        <authorList>
            <person name="Woo C.Y."/>
        </authorList>
    </citation>
    <scope>NUCLEOTIDE SEQUENCE</scope>
    <source>
        <strain evidence="9">CYS-02</strain>
    </source>
</reference>
<dbReference type="InterPro" id="IPR005467">
    <property type="entry name" value="His_kinase_dom"/>
</dbReference>
<comment type="caution">
    <text evidence="9">The sequence shown here is derived from an EMBL/GenBank/DDBJ whole genome shotgun (WGS) entry which is preliminary data.</text>
</comment>
<feature type="domain" description="Histidine kinase" evidence="8">
    <location>
        <begin position="471"/>
        <end position="622"/>
    </location>
</feature>
<dbReference type="SUPFAM" id="SSF55874">
    <property type="entry name" value="ATPase domain of HSP90 chaperone/DNA topoisomerase II/histidine kinase"/>
    <property type="match status" value="1"/>
</dbReference>
<dbReference type="Gene3D" id="2.60.120.260">
    <property type="entry name" value="Galactose-binding domain-like"/>
    <property type="match status" value="1"/>
</dbReference>
<feature type="transmembrane region" description="Helical" evidence="7">
    <location>
        <begin position="275"/>
        <end position="295"/>
    </location>
</feature>
<feature type="transmembrane region" description="Helical" evidence="7">
    <location>
        <begin position="301"/>
        <end position="322"/>
    </location>
</feature>
<keyword evidence="3" id="KW-0808">Transferase</keyword>
<dbReference type="InterPro" id="IPR036890">
    <property type="entry name" value="HATPase_C_sf"/>
</dbReference>
<keyword evidence="7" id="KW-0472">Membrane</keyword>
<dbReference type="Pfam" id="PF02518">
    <property type="entry name" value="HATPase_c"/>
    <property type="match status" value="1"/>
</dbReference>
<keyword evidence="10" id="KW-1185">Reference proteome</keyword>
<dbReference type="GO" id="GO:0000160">
    <property type="term" value="P:phosphorelay signal transduction system"/>
    <property type="evidence" value="ECO:0007669"/>
    <property type="project" value="UniProtKB-KW"/>
</dbReference>
<evidence type="ECO:0000256" key="1">
    <source>
        <dbReference type="ARBA" id="ARBA00000085"/>
    </source>
</evidence>
<dbReference type="GO" id="GO:0005524">
    <property type="term" value="F:ATP binding"/>
    <property type="evidence" value="ECO:0007669"/>
    <property type="project" value="UniProtKB-KW"/>
</dbReference>
<dbReference type="GO" id="GO:0004673">
    <property type="term" value="F:protein histidine kinase activity"/>
    <property type="evidence" value="ECO:0007669"/>
    <property type="project" value="UniProtKB-EC"/>
</dbReference>
<keyword evidence="9" id="KW-0547">Nucleotide-binding</keyword>
<dbReference type="InterPro" id="IPR050482">
    <property type="entry name" value="Sensor_HK_TwoCompSys"/>
</dbReference>
<dbReference type="PANTHER" id="PTHR24421:SF10">
    <property type="entry name" value="NITRATE_NITRITE SENSOR PROTEIN NARQ"/>
    <property type="match status" value="1"/>
</dbReference>
<evidence type="ECO:0000256" key="3">
    <source>
        <dbReference type="ARBA" id="ARBA00022679"/>
    </source>
</evidence>
<comment type="catalytic activity">
    <reaction evidence="1">
        <text>ATP + protein L-histidine = ADP + protein N-phospho-L-histidine.</text>
        <dbReference type="EC" id="2.7.13.3"/>
    </reaction>
</comment>
<keyword evidence="4" id="KW-0418">Kinase</keyword>
<keyword evidence="9" id="KW-0067">ATP-binding</keyword>
<dbReference type="PANTHER" id="PTHR24421">
    <property type="entry name" value="NITRATE/NITRITE SENSOR PROTEIN NARX-RELATED"/>
    <property type="match status" value="1"/>
</dbReference>
<accession>A0A9X1VY32</accession>
<feature type="transmembrane region" description="Helical" evidence="7">
    <location>
        <begin position="213"/>
        <end position="230"/>
    </location>
</feature>
<name>A0A9X1VY32_9BURK</name>
<dbReference type="SUPFAM" id="SSF49785">
    <property type="entry name" value="Galactose-binding domain-like"/>
    <property type="match status" value="1"/>
</dbReference>
<sequence>MSRLARWLVWAVVALGLALLAWSLQPRGEAAGTLTIRQAQFVKTDAPAPPAEDAADWVERALPDNWQRTNPGLHGYGWYRLRFRLASAPADAWGAYLPSVSTSYQLYLNGIDVGTSGGMSGEIQRAGGKPHFAPLPPQVLHAGDNELLLRLRVAPNLRGGLGPVTLGPRQGVEDLYSHDYFMRVTLSRSVNMALLFTGVLVLILWLRRPRESMYGYFAGLAILWSIRNFHYTATPQGIPSGLLEAFILGSLGVVVLLLWLFMLRFAGRRPVRAERLVAAVFLAAPPLFALLDLRLLSLLRIPWYLACAALGAWSIAVLLQFLRTPQGRARTGAWLILVAELLTLLLGLTDLAVSAELLPFGPAARMAFGAPILLCALVYAVAENYFHTFDEVRRLNTELEQRVCERTRELELTHERLRTLERSAAIAEERDRLMRDMHDGVGSQLMTTLDAVERGQLDPAGVGALLRGCIEDLRLVIDSLEPSEHSLQLALANLRYRLEPRLREAGVALAWEVDETPVAASTGQVLQIMRIVQEALANALRHAQARRLRLRLEVAGGALAVEVSDDGRGLGPQADQAPDPARPHAQRGLANMRLRARQLGGELEVLSAAPGTRVVLRVPLEILQTQDAGVAHARLS</sequence>
<protein>
    <recommendedName>
        <fullName evidence="2">histidine kinase</fullName>
        <ecNumber evidence="2">2.7.13.3</ecNumber>
    </recommendedName>
</protein>
<evidence type="ECO:0000256" key="2">
    <source>
        <dbReference type="ARBA" id="ARBA00012438"/>
    </source>
</evidence>
<dbReference type="CDD" id="cd16917">
    <property type="entry name" value="HATPase_UhpB-NarQ-NarX-like"/>
    <property type="match status" value="1"/>
</dbReference>
<feature type="transmembrane region" description="Helical" evidence="7">
    <location>
        <begin position="334"/>
        <end position="355"/>
    </location>
</feature>
<dbReference type="SMART" id="SM00387">
    <property type="entry name" value="HATPase_c"/>
    <property type="match status" value="1"/>
</dbReference>
<evidence type="ECO:0000256" key="7">
    <source>
        <dbReference type="SAM" id="Phobius"/>
    </source>
</evidence>
<dbReference type="EC" id="2.7.13.3" evidence="2"/>
<organism evidence="9 10">
    <name type="scientific">Variovorax terrae</name>
    <dbReference type="NCBI Taxonomy" id="2923278"/>
    <lineage>
        <taxon>Bacteria</taxon>
        <taxon>Pseudomonadati</taxon>
        <taxon>Pseudomonadota</taxon>
        <taxon>Betaproteobacteria</taxon>
        <taxon>Burkholderiales</taxon>
        <taxon>Comamonadaceae</taxon>
        <taxon>Variovorax</taxon>
    </lineage>
</organism>
<feature type="transmembrane region" description="Helical" evidence="7">
    <location>
        <begin position="189"/>
        <end position="206"/>
    </location>
</feature>
<dbReference type="AlphaFoldDB" id="A0A9X1VY32"/>
<dbReference type="InterPro" id="IPR008979">
    <property type="entry name" value="Galactose-bd-like_sf"/>
</dbReference>
<evidence type="ECO:0000259" key="8">
    <source>
        <dbReference type="PROSITE" id="PS50109"/>
    </source>
</evidence>
<dbReference type="InterPro" id="IPR003594">
    <property type="entry name" value="HATPase_dom"/>
</dbReference>
<keyword evidence="7" id="KW-1133">Transmembrane helix</keyword>
<keyword evidence="7" id="KW-0812">Transmembrane</keyword>
<evidence type="ECO:0000256" key="6">
    <source>
        <dbReference type="SAM" id="MobiDB-lite"/>
    </source>
</evidence>
<proteinExistence type="predicted"/>
<feature type="transmembrane region" description="Helical" evidence="7">
    <location>
        <begin position="367"/>
        <end position="386"/>
    </location>
</feature>
<dbReference type="RefSeq" id="WP_243308772.1">
    <property type="nucleotide sequence ID" value="NZ_JALGBI010000003.1"/>
</dbReference>